<keyword evidence="1" id="KW-1133">Transmembrane helix</keyword>
<organism evidence="2 3">
    <name type="scientific">Sphingomonas faeni</name>
    <dbReference type="NCBI Taxonomy" id="185950"/>
    <lineage>
        <taxon>Bacteria</taxon>
        <taxon>Pseudomonadati</taxon>
        <taxon>Pseudomonadota</taxon>
        <taxon>Alphaproteobacteria</taxon>
        <taxon>Sphingomonadales</taxon>
        <taxon>Sphingomonadaceae</taxon>
        <taxon>Sphingomonas</taxon>
    </lineage>
</organism>
<name>A0A2T5TXU4_9SPHN</name>
<evidence type="ECO:0000256" key="1">
    <source>
        <dbReference type="SAM" id="Phobius"/>
    </source>
</evidence>
<reference evidence="2 3" key="1">
    <citation type="submission" date="2018-04" db="EMBL/GenBank/DDBJ databases">
        <title>Genomic Encyclopedia of Type Strains, Phase III (KMG-III): the genomes of soil and plant-associated and newly described type strains.</title>
        <authorList>
            <person name="Whitman W."/>
        </authorList>
    </citation>
    <scope>NUCLEOTIDE SEQUENCE [LARGE SCALE GENOMIC DNA]</scope>
    <source>
        <strain evidence="2 3">MA-olki</strain>
    </source>
</reference>
<proteinExistence type="predicted"/>
<feature type="transmembrane region" description="Helical" evidence="1">
    <location>
        <begin position="56"/>
        <end position="78"/>
    </location>
</feature>
<keyword evidence="1" id="KW-0812">Transmembrane</keyword>
<feature type="transmembrane region" description="Helical" evidence="1">
    <location>
        <begin position="232"/>
        <end position="250"/>
    </location>
</feature>
<feature type="transmembrane region" description="Helical" evidence="1">
    <location>
        <begin position="271"/>
        <end position="291"/>
    </location>
</feature>
<sequence length="401" mass="43879">MLRLMSLLAMGLIVEMVFFGPLGLLLAGVPVRKVLIGALVVSSIVQMLVRKAEGNWQVWLLISIILFLLIWGFVVPLSNNIDLRMSVAEIQPFVAVLLVFPFYYLFAEYGPKPYLNILVISTAVMAVIVIFLWLCTNVLGLTGIGITARNFYTGLNDSDIGVYIGPMPDGSFRIMLINFVLFPIMMSYHNWDKPNIPWSAFYAVAIFATGTRAFLGVGAIIIGVALLRKRPVLAVPVVAALAGFASIYILNHQDLHIFDFSSDFTSSSARYVQFFSLMNLFWRFPIFGAGFGASAGVVRSFDAPYSYELTYVALLAKIGIVGALILGGALTAWIGRSMRASPNWVSIAVLVISVVLMTATNPYLINLVGMSIVAFMVAIGVWANRPVSALAAPVHQYENEV</sequence>
<evidence type="ECO:0000313" key="2">
    <source>
        <dbReference type="EMBL" id="PTW44082.1"/>
    </source>
</evidence>
<feature type="transmembrane region" description="Helical" evidence="1">
    <location>
        <begin position="200"/>
        <end position="226"/>
    </location>
</feature>
<evidence type="ECO:0008006" key="4">
    <source>
        <dbReference type="Google" id="ProtNLM"/>
    </source>
</evidence>
<protein>
    <recommendedName>
        <fullName evidence="4">O-antigen ligase-like membrane protein</fullName>
    </recommendedName>
</protein>
<accession>A0A2T5TXU4</accession>
<evidence type="ECO:0000313" key="3">
    <source>
        <dbReference type="Proteomes" id="UP000244013"/>
    </source>
</evidence>
<comment type="caution">
    <text evidence="2">The sequence shown here is derived from an EMBL/GenBank/DDBJ whole genome shotgun (WGS) entry which is preliminary data.</text>
</comment>
<feature type="transmembrane region" description="Helical" evidence="1">
    <location>
        <begin position="170"/>
        <end position="188"/>
    </location>
</feature>
<feature type="transmembrane region" description="Helical" evidence="1">
    <location>
        <begin position="114"/>
        <end position="134"/>
    </location>
</feature>
<feature type="transmembrane region" description="Helical" evidence="1">
    <location>
        <begin position="90"/>
        <end position="107"/>
    </location>
</feature>
<gene>
    <name evidence="2" type="ORF">C8J25_11225</name>
</gene>
<feature type="transmembrane region" description="Helical" evidence="1">
    <location>
        <begin position="341"/>
        <end position="357"/>
    </location>
</feature>
<keyword evidence="1" id="KW-0472">Membrane</keyword>
<feature type="transmembrane region" description="Helical" evidence="1">
    <location>
        <begin position="311"/>
        <end position="334"/>
    </location>
</feature>
<feature type="transmembrane region" description="Helical" evidence="1">
    <location>
        <begin position="363"/>
        <end position="383"/>
    </location>
</feature>
<feature type="transmembrane region" description="Helical" evidence="1">
    <location>
        <begin position="7"/>
        <end position="27"/>
    </location>
</feature>
<dbReference type="EMBL" id="QAYE01000012">
    <property type="protein sequence ID" value="PTW44082.1"/>
    <property type="molecule type" value="Genomic_DNA"/>
</dbReference>
<dbReference type="AlphaFoldDB" id="A0A2T5TXU4"/>
<dbReference type="Proteomes" id="UP000244013">
    <property type="component" value="Unassembled WGS sequence"/>
</dbReference>